<proteinExistence type="predicted"/>
<dbReference type="CDD" id="cd07713">
    <property type="entry name" value="DHPS-like_MBL-fold"/>
    <property type="match status" value="1"/>
</dbReference>
<dbReference type="AlphaFoldDB" id="A0A0S2VZB4"/>
<dbReference type="KEGG" id="ibu:IB211_00044c"/>
<accession>A0A0S2VZB4</accession>
<name>A0A0S2VZB4_9FIRM</name>
<dbReference type="InterPro" id="IPR036866">
    <property type="entry name" value="RibonucZ/Hydroxyglut_hydro"/>
</dbReference>
<dbReference type="InterPro" id="IPR041712">
    <property type="entry name" value="DHPS-like_MBL-fold"/>
</dbReference>
<evidence type="ECO:0000313" key="2">
    <source>
        <dbReference type="EMBL" id="ALP92440.1"/>
    </source>
</evidence>
<dbReference type="InterPro" id="IPR001279">
    <property type="entry name" value="Metallo-B-lactamas"/>
</dbReference>
<gene>
    <name evidence="2" type="ORF">IB211_00044c</name>
</gene>
<dbReference type="EMBL" id="CP011307">
    <property type="protein sequence ID" value="ALP92440.1"/>
    <property type="molecule type" value="Genomic_DNA"/>
</dbReference>
<feature type="domain" description="Metallo-beta-lactamase" evidence="1">
    <location>
        <begin position="23"/>
        <end position="130"/>
    </location>
</feature>
<protein>
    <submittedName>
        <fullName evidence="2">Metal dependent hydrolase</fullName>
    </submittedName>
</protein>
<dbReference type="PANTHER" id="PTHR13754:SF13">
    <property type="entry name" value="METALLO-BETA-LACTAMASE SUPERFAMILY PROTEIN (AFU_ORTHOLOGUE AFUA_3G07630)"/>
    <property type="match status" value="1"/>
</dbReference>
<reference evidence="2 3" key="1">
    <citation type="journal article" date="2015" name="Nat. Commun.">
        <title>Production of butyrate from lysine and the Amadori product fructoselysine by a human gut commensal.</title>
        <authorList>
            <person name="Bui T.P."/>
            <person name="Ritari J."/>
            <person name="Boeren S."/>
            <person name="de Waard P."/>
            <person name="Plugge C.M."/>
            <person name="de Vos W.M."/>
        </authorList>
    </citation>
    <scope>NUCLEOTIDE SEQUENCE [LARGE SCALE GENOMIC DNA]</scope>
    <source>
        <strain evidence="2 3">AF211</strain>
    </source>
</reference>
<sequence>MSAVRVTVLMENTAPEGLLCEHGLSLMIEHGGRSILLDAGSSAALLDNAARLGVDLSRVDAAVLSHGHYDHSGGFCAFFQRNPSAPLYLREEAAQPSYVLRGDARKYLGVPQELLSHGARLHYVTARTELFPGVWLLPHNTPGLESRGERVHMYRQTGSGLIPDDFAHEQILVFVTTSGLILFSSCSHAGADTVTEEAMAAFPGLPVRAFLGGFHLMGASGAASLGVPPEEAAALGRRLLELGIGEIWTGHCTGTPAFELLRPVLGERLHALSTGSVVEL</sequence>
<dbReference type="STRING" id="1297617.IB211_00044c"/>
<dbReference type="Gene3D" id="3.60.15.10">
    <property type="entry name" value="Ribonuclease Z/Hydroxyacylglutathione hydrolase-like"/>
    <property type="match status" value="1"/>
</dbReference>
<dbReference type="Proteomes" id="UP000064844">
    <property type="component" value="Chromosome"/>
</dbReference>
<dbReference type="SUPFAM" id="SSF56281">
    <property type="entry name" value="Metallo-hydrolase/oxidoreductase"/>
    <property type="match status" value="1"/>
</dbReference>
<evidence type="ECO:0000259" key="1">
    <source>
        <dbReference type="Pfam" id="PF00753"/>
    </source>
</evidence>
<reference evidence="3" key="2">
    <citation type="submission" date="2015-04" db="EMBL/GenBank/DDBJ databases">
        <title>A butyrogenic pathway from the amino acid lysine in a human gut commensal.</title>
        <authorList>
            <person name="de Vos W.M."/>
            <person name="Bui N.T.P."/>
            <person name="Plugge C.M."/>
            <person name="Ritari J."/>
        </authorList>
    </citation>
    <scope>NUCLEOTIDE SEQUENCE [LARGE SCALE GENOMIC DNA]</scope>
    <source>
        <strain evidence="3">AF211</strain>
    </source>
</reference>
<keyword evidence="2" id="KW-0378">Hydrolase</keyword>
<dbReference type="Pfam" id="PF00753">
    <property type="entry name" value="Lactamase_B"/>
    <property type="match status" value="1"/>
</dbReference>
<organism evidence="2 3">
    <name type="scientific">Intestinimonas butyriciproducens</name>
    <dbReference type="NCBI Taxonomy" id="1297617"/>
    <lineage>
        <taxon>Bacteria</taxon>
        <taxon>Bacillati</taxon>
        <taxon>Bacillota</taxon>
        <taxon>Clostridia</taxon>
        <taxon>Eubacteriales</taxon>
        <taxon>Intestinimonas</taxon>
    </lineage>
</organism>
<keyword evidence="3" id="KW-1185">Reference proteome</keyword>
<dbReference type="PANTHER" id="PTHR13754">
    <property type="entry name" value="METALLO-BETA-LACTAMASE SUPERFAMILY PROTEIN"/>
    <property type="match status" value="1"/>
</dbReference>
<dbReference type="GO" id="GO:0016740">
    <property type="term" value="F:transferase activity"/>
    <property type="evidence" value="ECO:0007669"/>
    <property type="project" value="TreeGrafter"/>
</dbReference>
<dbReference type="GO" id="GO:0016787">
    <property type="term" value="F:hydrolase activity"/>
    <property type="evidence" value="ECO:0007669"/>
    <property type="project" value="UniProtKB-KW"/>
</dbReference>
<dbReference type="eggNOG" id="COG1237">
    <property type="taxonomic scope" value="Bacteria"/>
</dbReference>
<evidence type="ECO:0000313" key="3">
    <source>
        <dbReference type="Proteomes" id="UP000064844"/>
    </source>
</evidence>
<dbReference type="InterPro" id="IPR052926">
    <property type="entry name" value="Metallo-beta-lactamase_dom"/>
</dbReference>